<feature type="non-terminal residue" evidence="2">
    <location>
        <position position="216"/>
    </location>
</feature>
<reference evidence="2" key="1">
    <citation type="journal article" date="2014" name="Front. Microbiol.">
        <title>High frequency of phylogenetically diverse reductive dehalogenase-homologous genes in deep subseafloor sedimentary metagenomes.</title>
        <authorList>
            <person name="Kawai M."/>
            <person name="Futagami T."/>
            <person name="Toyoda A."/>
            <person name="Takaki Y."/>
            <person name="Nishi S."/>
            <person name="Hori S."/>
            <person name="Arai W."/>
            <person name="Tsubouchi T."/>
            <person name="Morono Y."/>
            <person name="Uchiyama I."/>
            <person name="Ito T."/>
            <person name="Fujiyama A."/>
            <person name="Inagaki F."/>
            <person name="Takami H."/>
        </authorList>
    </citation>
    <scope>NUCLEOTIDE SEQUENCE</scope>
    <source>
        <strain evidence="2">Expedition CK06-06</strain>
    </source>
</reference>
<feature type="domain" description="IstB-like ATP-binding" evidence="1">
    <location>
        <begin position="100"/>
        <end position="212"/>
    </location>
</feature>
<accession>X1TN84</accession>
<dbReference type="InterPro" id="IPR002611">
    <property type="entry name" value="IstB_ATP-bd"/>
</dbReference>
<dbReference type="SUPFAM" id="SSF52540">
    <property type="entry name" value="P-loop containing nucleoside triphosphate hydrolases"/>
    <property type="match status" value="1"/>
</dbReference>
<evidence type="ECO:0000259" key="1">
    <source>
        <dbReference type="Pfam" id="PF01695"/>
    </source>
</evidence>
<dbReference type="GO" id="GO:0005524">
    <property type="term" value="F:ATP binding"/>
    <property type="evidence" value="ECO:0007669"/>
    <property type="project" value="InterPro"/>
</dbReference>
<gene>
    <name evidence="2" type="ORF">S12H4_43284</name>
</gene>
<dbReference type="Pfam" id="PF01695">
    <property type="entry name" value="IstB_IS21"/>
    <property type="match status" value="1"/>
</dbReference>
<dbReference type="InterPro" id="IPR027417">
    <property type="entry name" value="P-loop_NTPase"/>
</dbReference>
<dbReference type="PANTHER" id="PTHR30050">
    <property type="entry name" value="CHROMOSOMAL REPLICATION INITIATOR PROTEIN DNAA"/>
    <property type="match status" value="1"/>
</dbReference>
<evidence type="ECO:0000313" key="2">
    <source>
        <dbReference type="EMBL" id="GAJ06724.1"/>
    </source>
</evidence>
<name>X1TN84_9ZZZZ</name>
<dbReference type="Gene3D" id="3.40.50.300">
    <property type="entry name" value="P-loop containing nucleotide triphosphate hydrolases"/>
    <property type="match status" value="1"/>
</dbReference>
<sequence length="216" mass="24746">MNSRKVKKNCQECGDEFEAYDLGRFSRRYCNKCSEIKIAEEEEQTRQAQIALVEARYRELVAAAAIPKLWREVTFENSDPNIRKGAFKVAKRYADNFSAESGTLVFYSRGYGCGKTHLAVCIANHVLHHLRRPVLFKKARDLLLGIRSTFSERGTESEAHILNQVLSVELLVLDDVGVDNPSPWIESTYWTIFDRRLEWQLPTIVTANYPLEAEGD</sequence>
<dbReference type="PANTHER" id="PTHR30050:SF4">
    <property type="entry name" value="ATP-BINDING PROTEIN RV3427C IN INSERTION SEQUENCE-RELATED"/>
    <property type="match status" value="1"/>
</dbReference>
<proteinExistence type="predicted"/>
<protein>
    <recommendedName>
        <fullName evidence="1">IstB-like ATP-binding domain-containing protein</fullName>
    </recommendedName>
</protein>
<dbReference type="EMBL" id="BARW01026553">
    <property type="protein sequence ID" value="GAJ06724.1"/>
    <property type="molecule type" value="Genomic_DNA"/>
</dbReference>
<dbReference type="GO" id="GO:0006260">
    <property type="term" value="P:DNA replication"/>
    <property type="evidence" value="ECO:0007669"/>
    <property type="project" value="TreeGrafter"/>
</dbReference>
<organism evidence="2">
    <name type="scientific">marine sediment metagenome</name>
    <dbReference type="NCBI Taxonomy" id="412755"/>
    <lineage>
        <taxon>unclassified sequences</taxon>
        <taxon>metagenomes</taxon>
        <taxon>ecological metagenomes</taxon>
    </lineage>
</organism>
<comment type="caution">
    <text evidence="2">The sequence shown here is derived from an EMBL/GenBank/DDBJ whole genome shotgun (WGS) entry which is preliminary data.</text>
</comment>
<dbReference type="AlphaFoldDB" id="X1TN84"/>